<accession>A0AAV5LMX3</accession>
<dbReference type="EMBL" id="BPVZ01000129">
    <property type="protein sequence ID" value="GKV38567.1"/>
    <property type="molecule type" value="Genomic_DNA"/>
</dbReference>
<keyword evidence="1" id="KW-0472">Membrane</keyword>
<evidence type="ECO:0000256" key="1">
    <source>
        <dbReference type="SAM" id="Phobius"/>
    </source>
</evidence>
<keyword evidence="1" id="KW-1133">Transmembrane helix</keyword>
<evidence type="ECO:0000313" key="3">
    <source>
        <dbReference type="Proteomes" id="UP001054252"/>
    </source>
</evidence>
<dbReference type="PANTHER" id="PTHR33982:SF4">
    <property type="entry name" value="TRANSMEMBRANE PROTEIN"/>
    <property type="match status" value="1"/>
</dbReference>
<protein>
    <submittedName>
        <fullName evidence="2">Uncharacterized protein</fullName>
    </submittedName>
</protein>
<proteinExistence type="predicted"/>
<dbReference type="InterPro" id="IPR038944">
    <property type="entry name" value="OEP7-like"/>
</dbReference>
<dbReference type="AlphaFoldDB" id="A0AAV5LMX3"/>
<gene>
    <name evidence="2" type="ORF">SLEP1_g46460</name>
</gene>
<evidence type="ECO:0000313" key="2">
    <source>
        <dbReference type="EMBL" id="GKV38567.1"/>
    </source>
</evidence>
<dbReference type="PANTHER" id="PTHR33982">
    <property type="entry name" value="OUTER ENVELOPE MEMBRANE PROTEIN 7-RELATED"/>
    <property type="match status" value="1"/>
</dbReference>
<comment type="caution">
    <text evidence="2">The sequence shown here is derived from an EMBL/GenBank/DDBJ whole genome shotgun (WGS) entry which is preliminary data.</text>
</comment>
<organism evidence="2 3">
    <name type="scientific">Rubroshorea leprosula</name>
    <dbReference type="NCBI Taxonomy" id="152421"/>
    <lineage>
        <taxon>Eukaryota</taxon>
        <taxon>Viridiplantae</taxon>
        <taxon>Streptophyta</taxon>
        <taxon>Embryophyta</taxon>
        <taxon>Tracheophyta</taxon>
        <taxon>Spermatophyta</taxon>
        <taxon>Magnoliopsida</taxon>
        <taxon>eudicotyledons</taxon>
        <taxon>Gunneridae</taxon>
        <taxon>Pentapetalae</taxon>
        <taxon>rosids</taxon>
        <taxon>malvids</taxon>
        <taxon>Malvales</taxon>
        <taxon>Dipterocarpaceae</taxon>
        <taxon>Rubroshorea</taxon>
    </lineage>
</organism>
<reference evidence="2 3" key="1">
    <citation type="journal article" date="2021" name="Commun. Biol.">
        <title>The genome of Shorea leprosula (Dipterocarpaceae) highlights the ecological relevance of drought in aseasonal tropical rainforests.</title>
        <authorList>
            <person name="Ng K.K.S."/>
            <person name="Kobayashi M.J."/>
            <person name="Fawcett J.A."/>
            <person name="Hatakeyama M."/>
            <person name="Paape T."/>
            <person name="Ng C.H."/>
            <person name="Ang C.C."/>
            <person name="Tnah L.H."/>
            <person name="Lee C.T."/>
            <person name="Nishiyama T."/>
            <person name="Sese J."/>
            <person name="O'Brien M.J."/>
            <person name="Copetti D."/>
            <person name="Mohd Noor M.I."/>
            <person name="Ong R.C."/>
            <person name="Putra M."/>
            <person name="Sireger I.Z."/>
            <person name="Indrioko S."/>
            <person name="Kosugi Y."/>
            <person name="Izuno A."/>
            <person name="Isagi Y."/>
            <person name="Lee S.L."/>
            <person name="Shimizu K.K."/>
        </authorList>
    </citation>
    <scope>NUCLEOTIDE SEQUENCE [LARGE SCALE GENOMIC DNA]</scope>
    <source>
        <strain evidence="2">214</strain>
    </source>
</reference>
<feature type="transmembrane region" description="Helical" evidence="1">
    <location>
        <begin position="12"/>
        <end position="31"/>
    </location>
</feature>
<dbReference type="Proteomes" id="UP001054252">
    <property type="component" value="Unassembled WGS sequence"/>
</dbReference>
<name>A0AAV5LMX3_9ROSI</name>
<keyword evidence="1" id="KW-0812">Transmembrane</keyword>
<sequence>MNERAKANAIRAGIVVIGSLAFGYLSFQIGFKPFLEKAQEFDSLQQSSHSSSKSQEE</sequence>
<keyword evidence="3" id="KW-1185">Reference proteome</keyword>